<dbReference type="SUPFAM" id="SSF53901">
    <property type="entry name" value="Thiolase-like"/>
    <property type="match status" value="1"/>
</dbReference>
<evidence type="ECO:0000313" key="6">
    <source>
        <dbReference type="Proteomes" id="UP001642464"/>
    </source>
</evidence>
<dbReference type="Pfam" id="PF00109">
    <property type="entry name" value="ketoacyl-synt"/>
    <property type="match status" value="1"/>
</dbReference>
<proteinExistence type="predicted"/>
<keyword evidence="2" id="KW-0597">Phosphoprotein</keyword>
<dbReference type="Gene3D" id="1.10.1200.10">
    <property type="entry name" value="ACP-like"/>
    <property type="match status" value="1"/>
</dbReference>
<evidence type="ECO:0000313" key="5">
    <source>
        <dbReference type="EMBL" id="CAK9026431.1"/>
    </source>
</evidence>
<evidence type="ECO:0000256" key="1">
    <source>
        <dbReference type="ARBA" id="ARBA00022450"/>
    </source>
</evidence>
<keyword evidence="6" id="KW-1185">Reference proteome</keyword>
<dbReference type="PANTHER" id="PTHR43775:SF37">
    <property type="entry name" value="SI:DKEY-61P9.11"/>
    <property type="match status" value="1"/>
</dbReference>
<dbReference type="InterPro" id="IPR016039">
    <property type="entry name" value="Thiolase-like"/>
</dbReference>
<protein>
    <submittedName>
        <fullName evidence="5">Modules 1 and 2 (DEBS 1) (6-deoxyerythronolide B synthase I) (Erythronolide synthase) (ORF C)</fullName>
    </submittedName>
</protein>
<keyword evidence="3" id="KW-0808">Transferase</keyword>
<dbReference type="SUPFAM" id="SSF47336">
    <property type="entry name" value="ACP-like"/>
    <property type="match status" value="1"/>
</dbReference>
<reference evidence="5 6" key="1">
    <citation type="submission" date="2024-02" db="EMBL/GenBank/DDBJ databases">
        <authorList>
            <person name="Chen Y."/>
            <person name="Shah S."/>
            <person name="Dougan E. K."/>
            <person name="Thang M."/>
            <person name="Chan C."/>
        </authorList>
    </citation>
    <scope>NUCLEOTIDE SEQUENCE [LARGE SCALE GENOMIC DNA]</scope>
</reference>
<dbReference type="InterPro" id="IPR036736">
    <property type="entry name" value="ACP-like_sf"/>
</dbReference>
<comment type="caution">
    <text evidence="5">The sequence shown here is derived from an EMBL/GenBank/DDBJ whole genome shotgun (WGS) entry which is preliminary data.</text>
</comment>
<organism evidence="5 6">
    <name type="scientific">Durusdinium trenchii</name>
    <dbReference type="NCBI Taxonomy" id="1381693"/>
    <lineage>
        <taxon>Eukaryota</taxon>
        <taxon>Sar</taxon>
        <taxon>Alveolata</taxon>
        <taxon>Dinophyceae</taxon>
        <taxon>Suessiales</taxon>
        <taxon>Symbiodiniaceae</taxon>
        <taxon>Durusdinium</taxon>
    </lineage>
</organism>
<gene>
    <name evidence="5" type="ORF">SCF082_LOCUS17499</name>
</gene>
<accession>A0ABP0KI18</accession>
<keyword evidence="1" id="KW-0596">Phosphopantetheine</keyword>
<name>A0ABP0KI18_9DINO</name>
<dbReference type="InterPro" id="IPR014030">
    <property type="entry name" value="Ketoacyl_synth_N"/>
</dbReference>
<dbReference type="InterPro" id="IPR050091">
    <property type="entry name" value="PKS_NRPS_Biosynth_Enz"/>
</dbReference>
<dbReference type="InterPro" id="IPR020841">
    <property type="entry name" value="PKS_Beta-ketoAc_synthase_dom"/>
</dbReference>
<dbReference type="PROSITE" id="PS50075">
    <property type="entry name" value="CARRIER"/>
    <property type="match status" value="1"/>
</dbReference>
<dbReference type="SMART" id="SM00823">
    <property type="entry name" value="PKS_PP"/>
    <property type="match status" value="1"/>
</dbReference>
<dbReference type="Proteomes" id="UP001642464">
    <property type="component" value="Unassembled WGS sequence"/>
</dbReference>
<dbReference type="Gene3D" id="3.40.47.10">
    <property type="match status" value="1"/>
</dbReference>
<feature type="domain" description="Carrier" evidence="4">
    <location>
        <begin position="1"/>
        <end position="78"/>
    </location>
</feature>
<evidence type="ECO:0000256" key="2">
    <source>
        <dbReference type="ARBA" id="ARBA00022553"/>
    </source>
</evidence>
<dbReference type="PANTHER" id="PTHR43775">
    <property type="entry name" value="FATTY ACID SYNTHASE"/>
    <property type="match status" value="1"/>
</dbReference>
<evidence type="ECO:0000256" key="3">
    <source>
        <dbReference type="ARBA" id="ARBA00022679"/>
    </source>
</evidence>
<evidence type="ECO:0000259" key="4">
    <source>
        <dbReference type="PROSITE" id="PS50075"/>
    </source>
</evidence>
<dbReference type="Pfam" id="PF00550">
    <property type="entry name" value="PP-binding"/>
    <property type="match status" value="1"/>
</dbReference>
<dbReference type="InterPro" id="IPR009081">
    <property type="entry name" value="PP-bd_ACP"/>
</dbReference>
<dbReference type="EMBL" id="CAXAMM010011558">
    <property type="protein sequence ID" value="CAK9026431.1"/>
    <property type="molecule type" value="Genomic_DNA"/>
</dbReference>
<sequence length="285" mass="31311">MDGQFKAVQTLEWVVSVAFDVIGELEADDPLMSAGMDSLSAVEFRRRLSSERDINLPSTLAFDYPTARAIAGFVDLQSKPIQGTQSAFEPSTVQSIYFTGTACRFPGSTASSPQQAWEHVFKMQLDAVAEIPLQRFDVNEFFDSTGSGVGFVTYARHASFIDGVDLFDNRFFGISSNEAAAIDPQQRHSLEVAYAACHAAGRSRKQLMKTSTGVFVGQCANDWGKTSKERKAGTFMGPGTHVGALRGTLRENRRDELALMAGKTNVGKPRLCRRRLHIDAVQRML</sequence>
<dbReference type="SMART" id="SM00825">
    <property type="entry name" value="PKS_KS"/>
    <property type="match status" value="1"/>
</dbReference>
<dbReference type="InterPro" id="IPR020806">
    <property type="entry name" value="PKS_PP-bd"/>
</dbReference>